<dbReference type="Proteomes" id="UP000001876">
    <property type="component" value="Unassembled WGS sequence"/>
</dbReference>
<keyword evidence="3" id="KW-1185">Reference proteome</keyword>
<dbReference type="KEGG" id="mpp:MICPUCDRAFT_58396"/>
<evidence type="ECO:0000256" key="1">
    <source>
        <dbReference type="SAM" id="MobiDB-lite"/>
    </source>
</evidence>
<proteinExistence type="predicted"/>
<accession>C1MS92</accession>
<feature type="region of interest" description="Disordered" evidence="1">
    <location>
        <begin position="34"/>
        <end position="57"/>
    </location>
</feature>
<sequence length="93" mass="10139">MSIARQERLLWTTLGLAFGAASYVNLRVSLQTAASDLTSAPPRPPTRPRADSLAQADEPVFGATAKNGIRRAWNAGVDRVFGDLVKFLKDRQL</sequence>
<evidence type="ECO:0000313" key="3">
    <source>
        <dbReference type="Proteomes" id="UP000001876"/>
    </source>
</evidence>
<dbReference type="RefSeq" id="XP_003058641.1">
    <property type="nucleotide sequence ID" value="XM_003058595.1"/>
</dbReference>
<dbReference type="AlphaFoldDB" id="C1MS92"/>
<gene>
    <name evidence="2" type="ORF">MICPUCDRAFT_58396</name>
</gene>
<organism evidence="3">
    <name type="scientific">Micromonas pusilla (strain CCMP1545)</name>
    <name type="common">Picoplanktonic green alga</name>
    <dbReference type="NCBI Taxonomy" id="564608"/>
    <lineage>
        <taxon>Eukaryota</taxon>
        <taxon>Viridiplantae</taxon>
        <taxon>Chlorophyta</taxon>
        <taxon>Mamiellophyceae</taxon>
        <taxon>Mamiellales</taxon>
        <taxon>Mamiellaceae</taxon>
        <taxon>Micromonas</taxon>
    </lineage>
</organism>
<dbReference type="OrthoDB" id="10404478at2759"/>
<evidence type="ECO:0000313" key="2">
    <source>
        <dbReference type="EMBL" id="EEH57096.1"/>
    </source>
</evidence>
<name>C1MS92_MICPC</name>
<dbReference type="GeneID" id="9684450"/>
<dbReference type="EMBL" id="GG663739">
    <property type="protein sequence ID" value="EEH57096.1"/>
    <property type="molecule type" value="Genomic_DNA"/>
</dbReference>
<reference evidence="2 3" key="1">
    <citation type="journal article" date="2009" name="Science">
        <title>Green evolution and dynamic adaptations revealed by genomes of the marine picoeukaryotes Micromonas.</title>
        <authorList>
            <person name="Worden A.Z."/>
            <person name="Lee J.H."/>
            <person name="Mock T."/>
            <person name="Rouze P."/>
            <person name="Simmons M.P."/>
            <person name="Aerts A.L."/>
            <person name="Allen A.E."/>
            <person name="Cuvelier M.L."/>
            <person name="Derelle E."/>
            <person name="Everett M.V."/>
            <person name="Foulon E."/>
            <person name="Grimwood J."/>
            <person name="Gundlach H."/>
            <person name="Henrissat B."/>
            <person name="Napoli C."/>
            <person name="McDonald S.M."/>
            <person name="Parker M.S."/>
            <person name="Rombauts S."/>
            <person name="Salamov A."/>
            <person name="Von Dassow P."/>
            <person name="Badger J.H."/>
            <person name="Coutinho P.M."/>
            <person name="Demir E."/>
            <person name="Dubchak I."/>
            <person name="Gentemann C."/>
            <person name="Eikrem W."/>
            <person name="Gready J.E."/>
            <person name="John U."/>
            <person name="Lanier W."/>
            <person name="Lindquist E.A."/>
            <person name="Lucas S."/>
            <person name="Mayer K.F."/>
            <person name="Moreau H."/>
            <person name="Not F."/>
            <person name="Otillar R."/>
            <person name="Panaud O."/>
            <person name="Pangilinan J."/>
            <person name="Paulsen I."/>
            <person name="Piegu B."/>
            <person name="Poliakov A."/>
            <person name="Robbens S."/>
            <person name="Schmutz J."/>
            <person name="Toulza E."/>
            <person name="Wyss T."/>
            <person name="Zelensky A."/>
            <person name="Zhou K."/>
            <person name="Armbrust E.V."/>
            <person name="Bhattacharya D."/>
            <person name="Goodenough U.W."/>
            <person name="Van de Peer Y."/>
            <person name="Grigoriev I.V."/>
        </authorList>
    </citation>
    <scope>NUCLEOTIDE SEQUENCE [LARGE SCALE GENOMIC DNA]</scope>
    <source>
        <strain evidence="2 3">CCMP1545</strain>
    </source>
</reference>
<protein>
    <submittedName>
        <fullName evidence="2">Predicted protein</fullName>
    </submittedName>
</protein>